<reference evidence="13" key="1">
    <citation type="submission" date="2018-05" db="EMBL/GenBank/DDBJ databases">
        <authorList>
            <person name="Lanie J.A."/>
            <person name="Ng W.-L."/>
            <person name="Kazmierczak K.M."/>
            <person name="Andrzejewski T.M."/>
            <person name="Davidsen T.M."/>
            <person name="Wayne K.J."/>
            <person name="Tettelin H."/>
            <person name="Glass J.I."/>
            <person name="Rusch D."/>
            <person name="Podicherti R."/>
            <person name="Tsui H.-C.T."/>
            <person name="Winkler M.E."/>
        </authorList>
    </citation>
    <scope>NUCLEOTIDE SEQUENCE</scope>
</reference>
<dbReference type="NCBIfam" id="TIGR00671">
    <property type="entry name" value="baf"/>
    <property type="match status" value="1"/>
</dbReference>
<sequence>MNYLIGDIGNTSLKICKINNKFRIVKTFLFRTKSVYLEKNLKKKINQLAKNNTCNKILFSSVVPHIYRKIDKIFRKKNFKIFEIKKFNLNKLLKFRVKRYSQLGSDRIANAIGAYYKFKTNCIVIDFGTATTFDVIKKPGMYDGGVITPGIALSIENLFSSTALLPTFKLKKYPTNYGKNTKEALNSGFFWGYQGLINNIIKKIIKKNNKNFKIILTGGYSNLFKNKIFKQAIIEKDITIQGILKVYRKFLI</sequence>
<comment type="cofactor">
    <cofactor evidence="1">
        <name>K(+)</name>
        <dbReference type="ChEBI" id="CHEBI:29103"/>
    </cofactor>
</comment>
<dbReference type="PANTHER" id="PTHR34265">
    <property type="entry name" value="TYPE III PANTOTHENATE KINASE"/>
    <property type="match status" value="1"/>
</dbReference>
<evidence type="ECO:0000256" key="5">
    <source>
        <dbReference type="ARBA" id="ARBA00022679"/>
    </source>
</evidence>
<dbReference type="AlphaFoldDB" id="A0A381Q4K6"/>
<evidence type="ECO:0000256" key="10">
    <source>
        <dbReference type="ARBA" id="ARBA00022993"/>
    </source>
</evidence>
<evidence type="ECO:0000256" key="3">
    <source>
        <dbReference type="ARBA" id="ARBA00011738"/>
    </source>
</evidence>
<protein>
    <recommendedName>
        <fullName evidence="12">Type III pantothenate kinase</fullName>
    </recommendedName>
</protein>
<dbReference type="InterPro" id="IPR004619">
    <property type="entry name" value="Type_III_PanK"/>
</dbReference>
<keyword evidence="7" id="KW-0418">Kinase</keyword>
<dbReference type="HAMAP" id="MF_01274">
    <property type="entry name" value="Pantothen_kinase_3"/>
    <property type="match status" value="1"/>
</dbReference>
<proteinExistence type="inferred from homology"/>
<organism evidence="13">
    <name type="scientific">marine metagenome</name>
    <dbReference type="NCBI Taxonomy" id="408172"/>
    <lineage>
        <taxon>unclassified sequences</taxon>
        <taxon>metagenomes</taxon>
        <taxon>ecological metagenomes</taxon>
    </lineage>
</organism>
<keyword evidence="5" id="KW-0808">Transferase</keyword>
<evidence type="ECO:0000256" key="1">
    <source>
        <dbReference type="ARBA" id="ARBA00001958"/>
    </source>
</evidence>
<dbReference type="SUPFAM" id="SSF53067">
    <property type="entry name" value="Actin-like ATPase domain"/>
    <property type="match status" value="2"/>
</dbReference>
<evidence type="ECO:0000256" key="12">
    <source>
        <dbReference type="ARBA" id="ARBA00040883"/>
    </source>
</evidence>
<dbReference type="GO" id="GO:0015937">
    <property type="term" value="P:coenzyme A biosynthetic process"/>
    <property type="evidence" value="ECO:0007669"/>
    <property type="project" value="UniProtKB-KW"/>
</dbReference>
<dbReference type="Pfam" id="PF03309">
    <property type="entry name" value="Pan_kinase"/>
    <property type="match status" value="1"/>
</dbReference>
<name>A0A381Q4K6_9ZZZZ</name>
<evidence type="ECO:0000256" key="2">
    <source>
        <dbReference type="ARBA" id="ARBA00004496"/>
    </source>
</evidence>
<keyword evidence="6" id="KW-0547">Nucleotide-binding</keyword>
<evidence type="ECO:0000256" key="4">
    <source>
        <dbReference type="ARBA" id="ARBA00022490"/>
    </source>
</evidence>
<evidence type="ECO:0000256" key="9">
    <source>
        <dbReference type="ARBA" id="ARBA00022958"/>
    </source>
</evidence>
<dbReference type="EMBL" id="UINC01001165">
    <property type="protein sequence ID" value="SUZ73027.1"/>
    <property type="molecule type" value="Genomic_DNA"/>
</dbReference>
<keyword evidence="10" id="KW-0173">Coenzyme A biosynthesis</keyword>
<dbReference type="PANTHER" id="PTHR34265:SF1">
    <property type="entry name" value="TYPE III PANTOTHENATE KINASE"/>
    <property type="match status" value="1"/>
</dbReference>
<dbReference type="GO" id="GO:0005737">
    <property type="term" value="C:cytoplasm"/>
    <property type="evidence" value="ECO:0007669"/>
    <property type="project" value="UniProtKB-SubCell"/>
</dbReference>
<dbReference type="GO" id="GO:0004594">
    <property type="term" value="F:pantothenate kinase activity"/>
    <property type="evidence" value="ECO:0007669"/>
    <property type="project" value="InterPro"/>
</dbReference>
<dbReference type="Gene3D" id="3.30.420.40">
    <property type="match status" value="2"/>
</dbReference>
<dbReference type="CDD" id="cd24015">
    <property type="entry name" value="ASKHA_NBD_PanK-III"/>
    <property type="match status" value="1"/>
</dbReference>
<comment type="subcellular location">
    <subcellularLocation>
        <location evidence="2">Cytoplasm</location>
    </subcellularLocation>
</comment>
<gene>
    <name evidence="13" type="ORF">METZ01_LOCUS25881</name>
</gene>
<evidence type="ECO:0000256" key="6">
    <source>
        <dbReference type="ARBA" id="ARBA00022741"/>
    </source>
</evidence>
<evidence type="ECO:0000313" key="13">
    <source>
        <dbReference type="EMBL" id="SUZ73027.1"/>
    </source>
</evidence>
<keyword evidence="9" id="KW-0630">Potassium</keyword>
<dbReference type="InterPro" id="IPR043129">
    <property type="entry name" value="ATPase_NBD"/>
</dbReference>
<keyword evidence="8" id="KW-0067">ATP-binding</keyword>
<evidence type="ECO:0000256" key="7">
    <source>
        <dbReference type="ARBA" id="ARBA00022777"/>
    </source>
</evidence>
<comment type="similarity">
    <text evidence="11">Belongs to the type III pantothenate kinase family.</text>
</comment>
<dbReference type="GO" id="GO:0005524">
    <property type="term" value="F:ATP binding"/>
    <property type="evidence" value="ECO:0007669"/>
    <property type="project" value="UniProtKB-KW"/>
</dbReference>
<accession>A0A381Q4K6</accession>
<comment type="subunit">
    <text evidence="3">Homodimer.</text>
</comment>
<evidence type="ECO:0000256" key="11">
    <source>
        <dbReference type="ARBA" id="ARBA00038036"/>
    </source>
</evidence>
<keyword evidence="4" id="KW-0963">Cytoplasm</keyword>
<evidence type="ECO:0000256" key="8">
    <source>
        <dbReference type="ARBA" id="ARBA00022840"/>
    </source>
</evidence>